<proteinExistence type="predicted"/>
<sequence length="554" mass="60855">MSSLNNLSLFLYTLGLVTLTAASSNNYHVYHNCTGSTLAQNSSYQLNLNHLLSSLSSLAANSNGFYNTTVGSTASDTIYGLFMCRGDIPANECKECVINATKKLSSDCAMKKEAITWFDKCLVRYSNRDFFTATDEGPVSGFSNEENLSRDWDKFKKILSSLMNDLAIAANDGPTASRRFSAKQVKLDGGGGGEHDTLYGLAQCLPYLSRANCKRCLRDASAGFDKCCRGKIGAKSLSPSCGVRYEIYPFYSTDDDHAVRGKRQISSLAIILIVVAAAVSLVLCSLSCCILRRKARKNRKAILKENFGEEISKDLESLQFDFGTIEAATNKFSNENMIGVGGFGEVYKGTLSNGLEIAVKRLSERSAQDFGMAKMVSVDQNEENTCRIVGTYGYMSPEYIIFGQFSVKSDVFSFGVMVLEIISGKRNASSSSHQLHLLDDLLNYAWRQWKEKTPFELLDPSLEGCYSKIEALRCIQIGLLCVQEDPDERPTMAAVTLMLNSDSVDLPLPGLPGFFTCSRSKSNLSKMEMNPALSVNDSVPLTVNETSITKFSPR</sequence>
<dbReference type="Proteomes" id="UP000828941">
    <property type="component" value="Chromosome 14"/>
</dbReference>
<protein>
    <submittedName>
        <fullName evidence="1">Uncharacterized protein</fullName>
    </submittedName>
</protein>
<comment type="caution">
    <text evidence="1">The sequence shown here is derived from an EMBL/GenBank/DDBJ whole genome shotgun (WGS) entry which is preliminary data.</text>
</comment>
<reference evidence="1 2" key="1">
    <citation type="journal article" date="2022" name="DNA Res.">
        <title>Chromosomal-level genome assembly of the orchid tree Bauhinia variegata (Leguminosae; Cercidoideae) supports the allotetraploid origin hypothesis of Bauhinia.</title>
        <authorList>
            <person name="Zhong Y."/>
            <person name="Chen Y."/>
            <person name="Zheng D."/>
            <person name="Pang J."/>
            <person name="Liu Y."/>
            <person name="Luo S."/>
            <person name="Meng S."/>
            <person name="Qian L."/>
            <person name="Wei D."/>
            <person name="Dai S."/>
            <person name="Zhou R."/>
        </authorList>
    </citation>
    <scope>NUCLEOTIDE SEQUENCE [LARGE SCALE GENOMIC DNA]</scope>
    <source>
        <strain evidence="1">BV-YZ2020</strain>
    </source>
</reference>
<accession>A0ACB9KFA3</accession>
<evidence type="ECO:0000313" key="1">
    <source>
        <dbReference type="EMBL" id="KAI4295826.1"/>
    </source>
</evidence>
<organism evidence="1 2">
    <name type="scientific">Bauhinia variegata</name>
    <name type="common">Purple orchid tree</name>
    <name type="synonym">Phanera variegata</name>
    <dbReference type="NCBI Taxonomy" id="167791"/>
    <lineage>
        <taxon>Eukaryota</taxon>
        <taxon>Viridiplantae</taxon>
        <taxon>Streptophyta</taxon>
        <taxon>Embryophyta</taxon>
        <taxon>Tracheophyta</taxon>
        <taxon>Spermatophyta</taxon>
        <taxon>Magnoliopsida</taxon>
        <taxon>eudicotyledons</taxon>
        <taxon>Gunneridae</taxon>
        <taxon>Pentapetalae</taxon>
        <taxon>rosids</taxon>
        <taxon>fabids</taxon>
        <taxon>Fabales</taxon>
        <taxon>Fabaceae</taxon>
        <taxon>Cercidoideae</taxon>
        <taxon>Cercideae</taxon>
        <taxon>Bauhiniinae</taxon>
        <taxon>Bauhinia</taxon>
    </lineage>
</organism>
<evidence type="ECO:0000313" key="2">
    <source>
        <dbReference type="Proteomes" id="UP000828941"/>
    </source>
</evidence>
<name>A0ACB9KFA3_BAUVA</name>
<dbReference type="EMBL" id="CM039439">
    <property type="protein sequence ID" value="KAI4295826.1"/>
    <property type="molecule type" value="Genomic_DNA"/>
</dbReference>
<keyword evidence="2" id="KW-1185">Reference proteome</keyword>
<gene>
    <name evidence="1" type="ORF">L6164_035828</name>
</gene>